<dbReference type="EMBL" id="JAMQKC010000022">
    <property type="protein sequence ID" value="MDC3418233.1"/>
    <property type="molecule type" value="Genomic_DNA"/>
</dbReference>
<dbReference type="Proteomes" id="UP001145069">
    <property type="component" value="Unassembled WGS sequence"/>
</dbReference>
<evidence type="ECO:0000256" key="2">
    <source>
        <dbReference type="ARBA" id="ARBA00022490"/>
    </source>
</evidence>
<dbReference type="InterPro" id="IPR051552">
    <property type="entry name" value="HptR"/>
</dbReference>
<dbReference type="InterPro" id="IPR018060">
    <property type="entry name" value="HTH_AraC"/>
</dbReference>
<evidence type="ECO:0000256" key="5">
    <source>
        <dbReference type="ARBA" id="ARBA00023015"/>
    </source>
</evidence>
<dbReference type="GO" id="GO:0043565">
    <property type="term" value="F:sequence-specific DNA binding"/>
    <property type="evidence" value="ECO:0007669"/>
    <property type="project" value="InterPro"/>
</dbReference>
<dbReference type="GO" id="GO:0005737">
    <property type="term" value="C:cytoplasm"/>
    <property type="evidence" value="ECO:0007669"/>
    <property type="project" value="UniProtKB-SubCell"/>
</dbReference>
<keyword evidence="2" id="KW-0963">Cytoplasm</keyword>
<comment type="subcellular location">
    <subcellularLocation>
        <location evidence="1">Cytoplasm</location>
    </subcellularLocation>
</comment>
<feature type="modified residue" description="4-aspartylphosphate" evidence="8">
    <location>
        <position position="57"/>
    </location>
</feature>
<dbReference type="PROSITE" id="PS01124">
    <property type="entry name" value="HTH_ARAC_FAMILY_2"/>
    <property type="match status" value="1"/>
</dbReference>
<name>A0A9X3WGJ2_9BACI</name>
<comment type="caution">
    <text evidence="11">The sequence shown here is derived from an EMBL/GenBank/DDBJ whole genome shotgun (WGS) entry which is preliminary data.</text>
</comment>
<dbReference type="InterPro" id="IPR011006">
    <property type="entry name" value="CheY-like_superfamily"/>
</dbReference>
<accession>A0A9X3WGJ2</accession>
<dbReference type="RefSeq" id="WP_272447296.1">
    <property type="nucleotide sequence ID" value="NZ_JAMQKC010000022.1"/>
</dbReference>
<evidence type="ECO:0000256" key="8">
    <source>
        <dbReference type="PROSITE-ProRule" id="PRU00169"/>
    </source>
</evidence>
<reference evidence="11" key="1">
    <citation type="submission" date="2022-06" db="EMBL/GenBank/DDBJ databases">
        <title>Aquibacillus sp. a new bacterium isolated from soil saline samples.</title>
        <authorList>
            <person name="Galisteo C."/>
            <person name="De La Haba R."/>
            <person name="Sanchez-Porro C."/>
            <person name="Ventosa A."/>
        </authorList>
    </citation>
    <scope>NUCLEOTIDE SEQUENCE</scope>
    <source>
        <strain evidence="11">3ASR75-54</strain>
    </source>
</reference>
<dbReference type="PRINTS" id="PR00032">
    <property type="entry name" value="HTHARAC"/>
</dbReference>
<evidence type="ECO:0000256" key="7">
    <source>
        <dbReference type="ARBA" id="ARBA00023163"/>
    </source>
</evidence>
<keyword evidence="6" id="KW-0238">DNA-binding</keyword>
<dbReference type="GO" id="GO:0000160">
    <property type="term" value="P:phosphorelay signal transduction system"/>
    <property type="evidence" value="ECO:0007669"/>
    <property type="project" value="UniProtKB-KW"/>
</dbReference>
<dbReference type="InterPro" id="IPR020449">
    <property type="entry name" value="Tscrpt_reg_AraC-type_HTH"/>
</dbReference>
<proteinExistence type="predicted"/>
<feature type="domain" description="Response regulatory" evidence="10">
    <location>
        <begin position="5"/>
        <end position="122"/>
    </location>
</feature>
<dbReference type="Pfam" id="PF00072">
    <property type="entry name" value="Response_reg"/>
    <property type="match status" value="1"/>
</dbReference>
<keyword evidence="12" id="KW-1185">Reference proteome</keyword>
<sequence length="396" mass="46160">MRKWKVLIADDEFIIRDGIRSSIDWEKNGMEVVGEAEDGEEAVELAVEHQIDVLLIDLNMPIVDGINAMKQLKEKLPHCKMVVISGYDDFSNAQEAIRLQVVDYLLKPVNPEKLNQLIEDLKGKLEDEMNHQNYLEQATKQINKNHSQLKTRFFQDWIDGKLKQEEIEAQLQFLKLPQVVPVQHLAIKWPDYHLNQTMIQEHQRQSFLYAIENIIEEMLESNQIAIFRDRSYLLNVFLWDSISVEQVAQIGAAIRTYLNINVYSHLETMENIKLTDIYRVYERSKLEVEKQSQVSPIVKGVQQYLNENYHDSTMNLAKVADEFHVTKEYLSRIVKQELGISYVSLLSEIRINKAIDLLKTTDMTIREIAEKVGYDSQHYFSTAFKKVVGLSPKQFK</sequence>
<dbReference type="AlphaFoldDB" id="A0A9X3WGJ2"/>
<keyword evidence="5" id="KW-0805">Transcription regulation</keyword>
<dbReference type="PROSITE" id="PS00041">
    <property type="entry name" value="HTH_ARAC_FAMILY_1"/>
    <property type="match status" value="1"/>
</dbReference>
<dbReference type="Pfam" id="PF12833">
    <property type="entry name" value="HTH_18"/>
    <property type="match status" value="1"/>
</dbReference>
<evidence type="ECO:0000256" key="3">
    <source>
        <dbReference type="ARBA" id="ARBA00022553"/>
    </source>
</evidence>
<dbReference type="InterPro" id="IPR018062">
    <property type="entry name" value="HTH_AraC-typ_CS"/>
</dbReference>
<dbReference type="PROSITE" id="PS50110">
    <property type="entry name" value="RESPONSE_REGULATORY"/>
    <property type="match status" value="1"/>
</dbReference>
<dbReference type="InterPro" id="IPR001789">
    <property type="entry name" value="Sig_transdc_resp-reg_receiver"/>
</dbReference>
<dbReference type="PANTHER" id="PTHR42713:SF3">
    <property type="entry name" value="TRANSCRIPTIONAL REGULATORY PROTEIN HPTR"/>
    <property type="match status" value="1"/>
</dbReference>
<dbReference type="GO" id="GO:0003700">
    <property type="term" value="F:DNA-binding transcription factor activity"/>
    <property type="evidence" value="ECO:0007669"/>
    <property type="project" value="InterPro"/>
</dbReference>
<evidence type="ECO:0000259" key="10">
    <source>
        <dbReference type="PROSITE" id="PS50110"/>
    </source>
</evidence>
<keyword evidence="4" id="KW-0902">Two-component regulatory system</keyword>
<keyword evidence="3 8" id="KW-0597">Phosphoprotein</keyword>
<dbReference type="Gene3D" id="3.40.50.2300">
    <property type="match status" value="1"/>
</dbReference>
<dbReference type="SMART" id="SM00342">
    <property type="entry name" value="HTH_ARAC"/>
    <property type="match status" value="1"/>
</dbReference>
<feature type="domain" description="HTH araC/xylS-type" evidence="9">
    <location>
        <begin position="299"/>
        <end position="396"/>
    </location>
</feature>
<dbReference type="Gene3D" id="1.10.10.60">
    <property type="entry name" value="Homeodomain-like"/>
    <property type="match status" value="2"/>
</dbReference>
<evidence type="ECO:0000313" key="11">
    <source>
        <dbReference type="EMBL" id="MDC3418233.1"/>
    </source>
</evidence>
<evidence type="ECO:0000259" key="9">
    <source>
        <dbReference type="PROSITE" id="PS01124"/>
    </source>
</evidence>
<dbReference type="SUPFAM" id="SSF46689">
    <property type="entry name" value="Homeodomain-like"/>
    <property type="match status" value="1"/>
</dbReference>
<keyword evidence="7" id="KW-0804">Transcription</keyword>
<evidence type="ECO:0000313" key="12">
    <source>
        <dbReference type="Proteomes" id="UP001145069"/>
    </source>
</evidence>
<evidence type="ECO:0000256" key="6">
    <source>
        <dbReference type="ARBA" id="ARBA00023125"/>
    </source>
</evidence>
<organism evidence="11 12">
    <name type="scientific">Aquibacillus salsiterrae</name>
    <dbReference type="NCBI Taxonomy" id="2950439"/>
    <lineage>
        <taxon>Bacteria</taxon>
        <taxon>Bacillati</taxon>
        <taxon>Bacillota</taxon>
        <taxon>Bacilli</taxon>
        <taxon>Bacillales</taxon>
        <taxon>Bacillaceae</taxon>
        <taxon>Aquibacillus</taxon>
    </lineage>
</organism>
<dbReference type="SUPFAM" id="SSF52172">
    <property type="entry name" value="CheY-like"/>
    <property type="match status" value="1"/>
</dbReference>
<evidence type="ECO:0000256" key="1">
    <source>
        <dbReference type="ARBA" id="ARBA00004496"/>
    </source>
</evidence>
<dbReference type="InterPro" id="IPR009057">
    <property type="entry name" value="Homeodomain-like_sf"/>
</dbReference>
<dbReference type="CDD" id="cd17536">
    <property type="entry name" value="REC_YesN-like"/>
    <property type="match status" value="1"/>
</dbReference>
<dbReference type="SMART" id="SM00448">
    <property type="entry name" value="REC"/>
    <property type="match status" value="1"/>
</dbReference>
<evidence type="ECO:0000256" key="4">
    <source>
        <dbReference type="ARBA" id="ARBA00023012"/>
    </source>
</evidence>
<gene>
    <name evidence="11" type="ORF">NC799_15200</name>
</gene>
<dbReference type="PANTHER" id="PTHR42713">
    <property type="entry name" value="HISTIDINE KINASE-RELATED"/>
    <property type="match status" value="1"/>
</dbReference>
<protein>
    <submittedName>
        <fullName evidence="11">Response regulator</fullName>
    </submittedName>
</protein>